<dbReference type="GO" id="GO:0005886">
    <property type="term" value="C:plasma membrane"/>
    <property type="evidence" value="ECO:0007669"/>
    <property type="project" value="UniProtKB-SubCell"/>
</dbReference>
<dbReference type="RefSeq" id="WP_007466970.1">
    <property type="nucleotide sequence ID" value="NZ_KI391954.1"/>
</dbReference>
<dbReference type="Pfam" id="PF07690">
    <property type="entry name" value="MFS_1"/>
    <property type="match status" value="1"/>
</dbReference>
<keyword evidence="5 6" id="KW-0472">Membrane</keyword>
<dbReference type="InterPro" id="IPR050189">
    <property type="entry name" value="MFS_Efflux_Transporters"/>
</dbReference>
<accession>E5XL36</accession>
<dbReference type="EMBL" id="ACZI02000003">
    <property type="protein sequence ID" value="EFV14904.1"/>
    <property type="molecule type" value="Genomic_DNA"/>
</dbReference>
<evidence type="ECO:0000256" key="2">
    <source>
        <dbReference type="ARBA" id="ARBA00022475"/>
    </source>
</evidence>
<feature type="transmembrane region" description="Helical" evidence="6">
    <location>
        <begin position="47"/>
        <end position="72"/>
    </location>
</feature>
<evidence type="ECO:0000313" key="9">
    <source>
        <dbReference type="Proteomes" id="UP000004816"/>
    </source>
</evidence>
<dbReference type="Gene3D" id="1.20.1250.20">
    <property type="entry name" value="MFS general substrate transporter like domains"/>
    <property type="match status" value="1"/>
</dbReference>
<feature type="transmembrane region" description="Helical" evidence="6">
    <location>
        <begin position="169"/>
        <end position="192"/>
    </location>
</feature>
<comment type="subcellular location">
    <subcellularLocation>
        <location evidence="1">Cell membrane</location>
        <topology evidence="1">Multi-pass membrane protein</topology>
    </subcellularLocation>
</comment>
<evidence type="ECO:0000259" key="7">
    <source>
        <dbReference type="PROSITE" id="PS50850"/>
    </source>
</evidence>
<proteinExistence type="predicted"/>
<feature type="transmembrane region" description="Helical" evidence="6">
    <location>
        <begin position="333"/>
        <end position="355"/>
    </location>
</feature>
<dbReference type="InterPro" id="IPR011701">
    <property type="entry name" value="MFS"/>
</dbReference>
<feature type="transmembrane region" description="Helical" evidence="6">
    <location>
        <begin position="79"/>
        <end position="97"/>
    </location>
</feature>
<dbReference type="SUPFAM" id="SSF103473">
    <property type="entry name" value="MFS general substrate transporter"/>
    <property type="match status" value="1"/>
</dbReference>
<evidence type="ECO:0000256" key="1">
    <source>
        <dbReference type="ARBA" id="ARBA00004651"/>
    </source>
</evidence>
<dbReference type="InterPro" id="IPR020846">
    <property type="entry name" value="MFS_dom"/>
</dbReference>
<dbReference type="PROSITE" id="PS50850">
    <property type="entry name" value="MFS"/>
    <property type="match status" value="1"/>
</dbReference>
<feature type="transmembrane region" description="Helical" evidence="6">
    <location>
        <begin position="278"/>
        <end position="297"/>
    </location>
</feature>
<evidence type="ECO:0000256" key="6">
    <source>
        <dbReference type="SAM" id="Phobius"/>
    </source>
</evidence>
<evidence type="ECO:0000256" key="4">
    <source>
        <dbReference type="ARBA" id="ARBA00022989"/>
    </source>
</evidence>
<dbReference type="PANTHER" id="PTHR43124">
    <property type="entry name" value="PURINE EFFLUX PUMP PBUE"/>
    <property type="match status" value="1"/>
</dbReference>
<keyword evidence="9" id="KW-1185">Reference proteome</keyword>
<dbReference type="CDD" id="cd17324">
    <property type="entry name" value="MFS_NepI_like"/>
    <property type="match status" value="1"/>
</dbReference>
<evidence type="ECO:0000256" key="3">
    <source>
        <dbReference type="ARBA" id="ARBA00022692"/>
    </source>
</evidence>
<dbReference type="AlphaFoldDB" id="E5XL36"/>
<dbReference type="PANTHER" id="PTHR43124:SF10">
    <property type="entry name" value="PURINE EFFLUX PUMP PBUE"/>
    <property type="match status" value="1"/>
</dbReference>
<keyword evidence="3 6" id="KW-0812">Transmembrane</keyword>
<dbReference type="eggNOG" id="COG2814">
    <property type="taxonomic scope" value="Bacteria"/>
</dbReference>
<evidence type="ECO:0000313" key="8">
    <source>
        <dbReference type="EMBL" id="EFV14904.1"/>
    </source>
</evidence>
<dbReference type="GO" id="GO:0022857">
    <property type="term" value="F:transmembrane transporter activity"/>
    <property type="evidence" value="ECO:0007669"/>
    <property type="project" value="InterPro"/>
</dbReference>
<dbReference type="STRING" id="679197.HMPREF9336_00205"/>
<feature type="transmembrane region" description="Helical" evidence="6">
    <location>
        <begin position="303"/>
        <end position="321"/>
    </location>
</feature>
<protein>
    <recommendedName>
        <fullName evidence="7">Major facilitator superfamily (MFS) profile domain-containing protein</fullName>
    </recommendedName>
</protein>
<evidence type="ECO:0000256" key="5">
    <source>
        <dbReference type="ARBA" id="ARBA00023136"/>
    </source>
</evidence>
<keyword evidence="2" id="KW-1003">Cell membrane</keyword>
<gene>
    <name evidence="8" type="ORF">HMPREF9336_00205</name>
</gene>
<feature type="transmembrane region" description="Helical" evidence="6">
    <location>
        <begin position="103"/>
        <end position="130"/>
    </location>
</feature>
<feature type="transmembrane region" description="Helical" evidence="6">
    <location>
        <begin position="137"/>
        <end position="163"/>
    </location>
</feature>
<name>E5XL36_SEGRC</name>
<dbReference type="Proteomes" id="UP000004816">
    <property type="component" value="Unassembled WGS sequence"/>
</dbReference>
<comment type="caution">
    <text evidence="8">The sequence shown here is derived from an EMBL/GenBank/DDBJ whole genome shotgun (WGS) entry which is preliminary data.</text>
</comment>
<organism evidence="8 9">
    <name type="scientific">Segniliparus rugosus (strain ATCC BAA-974 / DSM 45345 / CCUG 50838 / CIP 108380 / JCM 13579 / CDC 945)</name>
    <dbReference type="NCBI Taxonomy" id="679197"/>
    <lineage>
        <taxon>Bacteria</taxon>
        <taxon>Bacillati</taxon>
        <taxon>Actinomycetota</taxon>
        <taxon>Actinomycetes</taxon>
        <taxon>Mycobacteriales</taxon>
        <taxon>Segniliparaceae</taxon>
        <taxon>Segniliparus</taxon>
    </lineage>
</organism>
<reference evidence="8 9" key="1">
    <citation type="journal article" date="2011" name="Stand. Genomic Sci.">
        <title>High quality draft genome sequence of Segniliparus rugosus CDC 945(T)= (ATCC BAA-974(T)).</title>
        <authorList>
            <person name="Earl A.M."/>
            <person name="Desjardins C.A."/>
            <person name="Fitzgerald M.G."/>
            <person name="Arachchi H.M."/>
            <person name="Zeng Q."/>
            <person name="Mehta T."/>
            <person name="Griggs A."/>
            <person name="Birren B.W."/>
            <person name="Toney N.C."/>
            <person name="Carr J."/>
            <person name="Posey J."/>
            <person name="Butler W.R."/>
        </authorList>
    </citation>
    <scope>NUCLEOTIDE SEQUENCE [LARGE SCALE GENOMIC DNA]</scope>
    <source>
        <strain evidence="9">ATCC BAA-974 / DSM 45345 / CCUG 50838 / CIP 108380 / JCM 13579 / CDC 945</strain>
    </source>
</reference>
<dbReference type="InterPro" id="IPR036259">
    <property type="entry name" value="MFS_trans_sf"/>
</dbReference>
<feature type="transmembrane region" description="Helical" evidence="6">
    <location>
        <begin position="361"/>
        <end position="382"/>
    </location>
</feature>
<sequence length="410" mass="41430">MASSEKTPAALWQVGTLGFGAFAAGTDEFVLAGVLPQFSSSLQLSVATAGQVVTVFALTSALAAPVLAVLTAAWPRKRVLLTGIAAVFAGNVVAALATSFPQVLVGMAVAALGAGLFIPGAAATAAAIAGPKWSGQAIAIVFTGMTVAMSLGAPIGTIIANSFDWHATMWFVVLLAGLAAPALALWVPEVGSGEDGDEQSLRSKLAPLADRKVLVTLLTTTSAFIAIYIVYTYISAIFAGATGGSGDRLAALLFVYGLVGVVANYVSGVLADRFGPRWVVASTLLLLIALLVAMPLAENSFGPALFATAVYGYAGWAVSAPQQFRLISIRPKAAAILASLHSTSIYLAISLSGIIGGFGLSALGAGSVTFLAAAFGAAALVLSEISHRMRGCAAEAETDDLPEPDAVAAS</sequence>
<dbReference type="HOGENOM" id="CLU_001265_61_5_11"/>
<feature type="domain" description="Major facilitator superfamily (MFS) profile" evidence="7">
    <location>
        <begin position="13"/>
        <end position="391"/>
    </location>
</feature>
<feature type="transmembrane region" description="Helical" evidence="6">
    <location>
        <begin position="250"/>
        <end position="271"/>
    </location>
</feature>
<keyword evidence="4 6" id="KW-1133">Transmembrane helix</keyword>
<feature type="transmembrane region" description="Helical" evidence="6">
    <location>
        <begin position="213"/>
        <end position="238"/>
    </location>
</feature>